<feature type="compositionally biased region" description="Polar residues" evidence="1">
    <location>
        <begin position="89"/>
        <end position="99"/>
    </location>
</feature>
<feature type="transmembrane region" description="Helical" evidence="2">
    <location>
        <begin position="13"/>
        <end position="35"/>
    </location>
</feature>
<dbReference type="WBParaSite" id="ACRNAN_scaffold398.g7577.t1">
    <property type="protein sequence ID" value="ACRNAN_scaffold398.g7577.t1"/>
    <property type="gene ID" value="ACRNAN_scaffold398.g7577"/>
</dbReference>
<proteinExistence type="predicted"/>
<keyword evidence="2" id="KW-1133">Transmembrane helix</keyword>
<evidence type="ECO:0000256" key="2">
    <source>
        <dbReference type="SAM" id="Phobius"/>
    </source>
</evidence>
<evidence type="ECO:0000256" key="1">
    <source>
        <dbReference type="SAM" id="MobiDB-lite"/>
    </source>
</evidence>
<evidence type="ECO:0000313" key="3">
    <source>
        <dbReference type="Proteomes" id="UP000887540"/>
    </source>
</evidence>
<keyword evidence="3" id="KW-1185">Reference proteome</keyword>
<dbReference type="Pfam" id="PF21525">
    <property type="entry name" value="Nlp36"/>
    <property type="match status" value="1"/>
</dbReference>
<dbReference type="AlphaFoldDB" id="A0A914DUC5"/>
<dbReference type="Proteomes" id="UP000887540">
    <property type="component" value="Unplaced"/>
</dbReference>
<sequence>MVNLKQEFELYDYLGPVAVALAFAIIVLFLSFFLLNYCLISKEDEVTVFERFGSRHNVRLGPHSLDSIRRRKQRQAEIEAEQQQQSSKLISSNKGTSGNAPIIQIPQVKIDDASS</sequence>
<accession>A0A914DUC5</accession>
<keyword evidence="2" id="KW-0472">Membrane</keyword>
<organism evidence="3 4">
    <name type="scientific">Acrobeloides nanus</name>
    <dbReference type="NCBI Taxonomy" id="290746"/>
    <lineage>
        <taxon>Eukaryota</taxon>
        <taxon>Metazoa</taxon>
        <taxon>Ecdysozoa</taxon>
        <taxon>Nematoda</taxon>
        <taxon>Chromadorea</taxon>
        <taxon>Rhabditida</taxon>
        <taxon>Tylenchina</taxon>
        <taxon>Cephalobomorpha</taxon>
        <taxon>Cephaloboidea</taxon>
        <taxon>Cephalobidae</taxon>
        <taxon>Acrobeloides</taxon>
    </lineage>
</organism>
<evidence type="ECO:0000313" key="4">
    <source>
        <dbReference type="WBParaSite" id="ACRNAN_scaffold398.g7577.t1"/>
    </source>
</evidence>
<keyword evidence="2" id="KW-0812">Transmembrane</keyword>
<feature type="region of interest" description="Disordered" evidence="1">
    <location>
        <begin position="60"/>
        <end position="115"/>
    </location>
</feature>
<name>A0A914DUC5_9BILA</name>
<reference evidence="4" key="1">
    <citation type="submission" date="2022-11" db="UniProtKB">
        <authorList>
            <consortium name="WormBaseParasite"/>
        </authorList>
    </citation>
    <scope>IDENTIFICATION</scope>
</reference>
<protein>
    <submittedName>
        <fullName evidence="4">Uncharacterized protein</fullName>
    </submittedName>
</protein>